<dbReference type="RefSeq" id="WP_413280475.1">
    <property type="nucleotide sequence ID" value="NZ_JBHFNT010000238.1"/>
</dbReference>
<sequence>MIDLWISVVKNHKFGTCARIIVYDRTIVIGNVICGAETWIAVAISGKRIKYN</sequence>
<proteinExistence type="predicted"/>
<dbReference type="EMBL" id="JBHFNT010000238">
    <property type="protein sequence ID" value="MFB2838147.1"/>
    <property type="molecule type" value="Genomic_DNA"/>
</dbReference>
<evidence type="ECO:0000313" key="2">
    <source>
        <dbReference type="Proteomes" id="UP001576780"/>
    </source>
</evidence>
<dbReference type="Proteomes" id="UP001576780">
    <property type="component" value="Unassembled WGS sequence"/>
</dbReference>
<name>A0ABV4WSU0_9CYAN</name>
<protein>
    <submittedName>
        <fullName evidence="1">Uncharacterized protein</fullName>
    </submittedName>
</protein>
<evidence type="ECO:0000313" key="1">
    <source>
        <dbReference type="EMBL" id="MFB2838147.1"/>
    </source>
</evidence>
<organism evidence="1 2">
    <name type="scientific">Floridaenema evergladense BLCC-F167</name>
    <dbReference type="NCBI Taxonomy" id="3153639"/>
    <lineage>
        <taxon>Bacteria</taxon>
        <taxon>Bacillati</taxon>
        <taxon>Cyanobacteriota</taxon>
        <taxon>Cyanophyceae</taxon>
        <taxon>Oscillatoriophycideae</taxon>
        <taxon>Aerosakkonematales</taxon>
        <taxon>Aerosakkonemataceae</taxon>
        <taxon>Floridanema</taxon>
        <taxon>Floridanema evergladense</taxon>
    </lineage>
</organism>
<comment type="caution">
    <text evidence="1">The sequence shown here is derived from an EMBL/GenBank/DDBJ whole genome shotgun (WGS) entry which is preliminary data.</text>
</comment>
<accession>A0ABV4WSU0</accession>
<reference evidence="1 2" key="1">
    <citation type="submission" date="2024-09" db="EMBL/GenBank/DDBJ databases">
        <title>Floridaenema gen nov. (Aerosakkonemataceae, Aerosakkonematales ord. nov., Cyanobacteria) from benthic tropical and subtropical fresh waters, with the description of four new species.</title>
        <authorList>
            <person name="Moretto J.A."/>
            <person name="Berthold D.E."/>
            <person name="Lefler F.W."/>
            <person name="Huang I.-S."/>
            <person name="Laughinghouse H. IV."/>
        </authorList>
    </citation>
    <scope>NUCLEOTIDE SEQUENCE [LARGE SCALE GENOMIC DNA]</scope>
    <source>
        <strain evidence="1 2">BLCC-F167</strain>
    </source>
</reference>
<gene>
    <name evidence="1" type="ORF">ACE1CA_26925</name>
</gene>
<keyword evidence="2" id="KW-1185">Reference proteome</keyword>